<evidence type="ECO:0000259" key="10">
    <source>
        <dbReference type="PROSITE" id="PS51198"/>
    </source>
</evidence>
<comment type="caution">
    <text evidence="11">The sequence shown here is derived from an EMBL/GenBank/DDBJ whole genome shotgun (WGS) entry which is preliminary data.</text>
</comment>
<dbReference type="PANTHER" id="PTHR11070:SF63">
    <property type="entry name" value="DNA HELICASE IV"/>
    <property type="match status" value="1"/>
</dbReference>
<evidence type="ECO:0000256" key="8">
    <source>
        <dbReference type="ARBA" id="ARBA00048988"/>
    </source>
</evidence>
<keyword evidence="3 9" id="KW-0347">Helicase</keyword>
<protein>
    <recommendedName>
        <fullName evidence="7">DNA 3'-5' helicase</fullName>
        <ecNumber evidence="7">5.6.2.4</ecNumber>
    </recommendedName>
</protein>
<feature type="binding site" evidence="9">
    <location>
        <begin position="247"/>
        <end position="254"/>
    </location>
    <ligand>
        <name>ATP</name>
        <dbReference type="ChEBI" id="CHEBI:30616"/>
    </ligand>
</feature>
<dbReference type="EC" id="5.6.2.4" evidence="7"/>
<evidence type="ECO:0000313" key="12">
    <source>
        <dbReference type="Proteomes" id="UP001164420"/>
    </source>
</evidence>
<evidence type="ECO:0000313" key="11">
    <source>
        <dbReference type="EMBL" id="MCT7313278.1"/>
    </source>
</evidence>
<keyword evidence="12" id="KW-1185">Reference proteome</keyword>
<dbReference type="RefSeq" id="WP_260785025.1">
    <property type="nucleotide sequence ID" value="NZ_JAOCQI010000003.1"/>
</dbReference>
<evidence type="ECO:0000256" key="7">
    <source>
        <dbReference type="ARBA" id="ARBA00034808"/>
    </source>
</evidence>
<keyword evidence="1 9" id="KW-0547">Nucleotide-binding</keyword>
<dbReference type="Gene3D" id="3.40.50.300">
    <property type="entry name" value="P-loop containing nucleotide triphosphate hydrolases"/>
    <property type="match status" value="3"/>
</dbReference>
<accession>A0ABT2LEM0</accession>
<evidence type="ECO:0000256" key="3">
    <source>
        <dbReference type="ARBA" id="ARBA00022806"/>
    </source>
</evidence>
<comment type="catalytic activity">
    <reaction evidence="8">
        <text>ATP + H2O = ADP + phosphate + H(+)</text>
        <dbReference type="Rhea" id="RHEA:13065"/>
        <dbReference type="ChEBI" id="CHEBI:15377"/>
        <dbReference type="ChEBI" id="CHEBI:15378"/>
        <dbReference type="ChEBI" id="CHEBI:30616"/>
        <dbReference type="ChEBI" id="CHEBI:43474"/>
        <dbReference type="ChEBI" id="CHEBI:456216"/>
        <dbReference type="EC" id="5.6.2.4"/>
    </reaction>
</comment>
<evidence type="ECO:0000256" key="9">
    <source>
        <dbReference type="PROSITE-ProRule" id="PRU00560"/>
    </source>
</evidence>
<proteinExistence type="predicted"/>
<dbReference type="PANTHER" id="PTHR11070">
    <property type="entry name" value="UVRD / RECB / PCRA DNA HELICASE FAMILY MEMBER"/>
    <property type="match status" value="1"/>
</dbReference>
<sequence>MKATDKLIHTRRFKERWWHALLCGRRSIELEVQGTRPYRICGGPFSSDGLFALAVRAVNIGTAPFWLRWMGLVTLELTVQESAAVRRVTMCVAPEQIARGLCADISKSIRIALADVLSLIERPLALFESERDKLFADGRYVRHSQTVRLVGRHTDLSSEQFRRRFDVWRSHPLLVSGPATVRVIQRIEQALEFLAVPHVKRSEHNDLFVRREAEAHAEYFSAVESTSLTKEQIEASLLFDDANVTVAAAGSGKTSVMVSKVGYALKSSFFADDEILVLAYNKAAAKELHERIVKNVGRELGRSIRVEARTFHSLGLKLWSEQQRERGVVGRPRLIDFKKPAGKRLLRSVLLDLVAGKDDRAFANEFLTWAGTHRFPVPEMEPFDAATLAEREFRYEALCKRIARNARKDAGPFEPTVPTFMPQLYVRSNEEARIVNWLYLRGVEFEYERAAPGWVTGHINHGLPESDQVRVYRPDFTYPSSVDAGKRVFHEHFGLNAQGRAPRFLGAAYEERAAHKRQVLQRVLRSDKVGTRSRFVETRSAQFADGSLFTQLERQLAAHGIQLRAVDEERRERALRELVDEDSITDLIADFISQFRDSGLNFSEVEARAKLFDAANQTRAVSFLRWMRRLLGALDSRLEREGVGKDGRPLIDYAGMVDGAVTALRTAAEPLTRYKLILVDEFQDISRLRAQLVQGLLEQHPEDSVLFCVGDDWQSINRFSGSDVAIFRRTYEGVDGQDQHSSDSPIKPRGTATSTLKKTFRCAQGIANVARWFVMRDSNGAHIDKPVEAHNRSTDGVVRVVEHEDAATGRVNAMWRELERIADANSASGEIGQVATVFILTRARKEKYFPKGLTLELFEEMATRFASRGLTIRHHSLHGSKGLGADYVLIVGLDSGVGGYPRDGLEEPLIELLLPPQRNQRGEERRLFYVGLTRARYEVTLLCVGVRPSVFVHELEQYPVPGVVHFERLPQVVRYQCPHCKFGWLRRRKYKLAEVACSRAPFCGFAGNENRFPGLPMPTETDTAA</sequence>
<dbReference type="PROSITE" id="PS51198">
    <property type="entry name" value="UVRD_HELICASE_ATP_BIND"/>
    <property type="match status" value="1"/>
</dbReference>
<dbReference type="InterPro" id="IPR014016">
    <property type="entry name" value="UvrD-like_ATP-bd"/>
</dbReference>
<evidence type="ECO:0000256" key="1">
    <source>
        <dbReference type="ARBA" id="ARBA00022741"/>
    </source>
</evidence>
<gene>
    <name evidence="11" type="ORF">N5J06_20075</name>
</gene>
<keyword evidence="2 9" id="KW-0378">Hydrolase</keyword>
<name>A0ABT2LEM0_9RALS</name>
<dbReference type="SUPFAM" id="SSF52540">
    <property type="entry name" value="P-loop containing nucleoside triphosphate hydrolases"/>
    <property type="match status" value="1"/>
</dbReference>
<feature type="domain" description="UvrD-like helicase ATP-binding" evidence="10">
    <location>
        <begin position="226"/>
        <end position="763"/>
    </location>
</feature>
<evidence type="ECO:0000256" key="5">
    <source>
        <dbReference type="ARBA" id="ARBA00023235"/>
    </source>
</evidence>
<evidence type="ECO:0000256" key="6">
    <source>
        <dbReference type="ARBA" id="ARBA00034617"/>
    </source>
</evidence>
<keyword evidence="5" id="KW-0413">Isomerase</keyword>
<keyword evidence="4 9" id="KW-0067">ATP-binding</keyword>
<dbReference type="Pfam" id="PF00580">
    <property type="entry name" value="UvrD-helicase"/>
    <property type="match status" value="2"/>
</dbReference>
<evidence type="ECO:0000256" key="2">
    <source>
        <dbReference type="ARBA" id="ARBA00022801"/>
    </source>
</evidence>
<dbReference type="Pfam" id="PF13361">
    <property type="entry name" value="UvrD_C"/>
    <property type="match status" value="1"/>
</dbReference>
<dbReference type="InterPro" id="IPR000212">
    <property type="entry name" value="DNA_helicase_UvrD/REP"/>
</dbReference>
<evidence type="ECO:0000256" key="4">
    <source>
        <dbReference type="ARBA" id="ARBA00022840"/>
    </source>
</evidence>
<comment type="catalytic activity">
    <reaction evidence="6">
        <text>Couples ATP hydrolysis with the unwinding of duplex DNA by translocating in the 3'-5' direction.</text>
        <dbReference type="EC" id="5.6.2.4"/>
    </reaction>
</comment>
<reference evidence="11 12" key="1">
    <citation type="journal article" date="2023" name="Front. Microbiol.">
        <title>Ralstonia chuxiongensis sp. nov., Ralstonia mojiangensis sp. nov., and Ralstonia soli sp. nov., isolated from tobacco fields, are three novel species in the family Burkholderiaceae.</title>
        <authorList>
            <person name="Lu C.H."/>
            <person name="Zhang Y.Y."/>
            <person name="Jiang N."/>
            <person name="Chen W."/>
            <person name="Shao X."/>
            <person name="Zhao Z.M."/>
            <person name="Lu W.L."/>
            <person name="Hu X."/>
            <person name="Xi Y.X."/>
            <person name="Zou S.Y."/>
            <person name="Wei Q.J."/>
            <person name="Lin Z.L."/>
            <person name="Gong L."/>
            <person name="Gai X.T."/>
            <person name="Zhang L.Q."/>
            <person name="Li J.Y."/>
            <person name="Jin Y."/>
            <person name="Xia Z.Y."/>
        </authorList>
    </citation>
    <scope>NUCLEOTIDE SEQUENCE [LARGE SCALE GENOMIC DNA]</scope>
    <source>
        <strain evidence="11 12">22TCJT01-1</strain>
    </source>
</reference>
<dbReference type="Proteomes" id="UP001164420">
    <property type="component" value="Unassembled WGS sequence"/>
</dbReference>
<organism evidence="11 12">
    <name type="scientific">Ralstonia mojiangensis</name>
    <dbReference type="NCBI Taxonomy" id="2953895"/>
    <lineage>
        <taxon>Bacteria</taxon>
        <taxon>Pseudomonadati</taxon>
        <taxon>Pseudomonadota</taxon>
        <taxon>Betaproteobacteria</taxon>
        <taxon>Burkholderiales</taxon>
        <taxon>Burkholderiaceae</taxon>
        <taxon>Ralstonia</taxon>
    </lineage>
</organism>
<dbReference type="InterPro" id="IPR027417">
    <property type="entry name" value="P-loop_NTPase"/>
</dbReference>
<dbReference type="InterPro" id="IPR014017">
    <property type="entry name" value="DNA_helicase_UvrD-like_C"/>
</dbReference>
<dbReference type="EMBL" id="JAOCQI010000003">
    <property type="protein sequence ID" value="MCT7313278.1"/>
    <property type="molecule type" value="Genomic_DNA"/>
</dbReference>